<dbReference type="GO" id="GO:0005886">
    <property type="term" value="C:plasma membrane"/>
    <property type="evidence" value="ECO:0007669"/>
    <property type="project" value="UniProtKB-SubCell"/>
</dbReference>
<dbReference type="EMBL" id="JAMWBK010000010">
    <property type="protein sequence ID" value="KAJ8901848.1"/>
    <property type="molecule type" value="Genomic_DNA"/>
</dbReference>
<keyword evidence="3 5" id="KW-0732">Signal</keyword>
<dbReference type="AlphaFoldDB" id="A0AAV8UH68"/>
<accession>A0AAV8UH68</accession>
<organism evidence="7 8">
    <name type="scientific">Rhodosorus marinus</name>
    <dbReference type="NCBI Taxonomy" id="101924"/>
    <lineage>
        <taxon>Eukaryota</taxon>
        <taxon>Rhodophyta</taxon>
        <taxon>Stylonematophyceae</taxon>
        <taxon>Stylonematales</taxon>
        <taxon>Stylonemataceae</taxon>
        <taxon>Rhodosorus</taxon>
    </lineage>
</organism>
<dbReference type="PANTHER" id="PTHR46769">
    <property type="entry name" value="POLYCYSTIC KIDNEY AND HEPATIC DISEASE 1 (AUTOSOMAL RECESSIVE)-LIKE 1"/>
    <property type="match status" value="1"/>
</dbReference>
<keyword evidence="2" id="KW-1003">Cell membrane</keyword>
<feature type="signal peptide" evidence="5">
    <location>
        <begin position="1"/>
        <end position="20"/>
    </location>
</feature>
<dbReference type="Pfam" id="PF10162">
    <property type="entry name" value="G8"/>
    <property type="match status" value="1"/>
</dbReference>
<dbReference type="InterPro" id="IPR011050">
    <property type="entry name" value="Pectin_lyase_fold/virulence"/>
</dbReference>
<protein>
    <recommendedName>
        <fullName evidence="6">G8 domain-containing protein</fullName>
    </recommendedName>
</protein>
<evidence type="ECO:0000313" key="7">
    <source>
        <dbReference type="EMBL" id="KAJ8901848.1"/>
    </source>
</evidence>
<dbReference type="InterPro" id="IPR019316">
    <property type="entry name" value="G8_domain"/>
</dbReference>
<evidence type="ECO:0000256" key="3">
    <source>
        <dbReference type="ARBA" id="ARBA00022729"/>
    </source>
</evidence>
<dbReference type="Proteomes" id="UP001157974">
    <property type="component" value="Unassembled WGS sequence"/>
</dbReference>
<sequence>MRLRVVLGILILFLAGNASAIFGRLPCNSALYLDSTSSYIPWSQFVAETYGSIAPGDDVLVPCGTAVEITSERIPKLGSLEINGFLRIAPSSYVTILADYILVQGRLDVGAEEGHTDGQKVSFLLTEGKPLSYTRDGQSVELGKRTFALVGGQVRMYGVHGGEACMKKTWTKIARTVPRRTNKIVVEGDVIQCWKPGMRIVISATGESEEEAEMATIVAVTCGPGCQTSEIFIDMALNYEHSGLEVQVTAKNGKAVSLAGEVGLLSRDITISSEIGESNSKDGGHMQIHETLDTQTIHGVEIVGLGIEGELGKYPMHFHLCGDQQGSSFSSNTIYNGLQRGLVIHQTDNVLAEDNVFHHIVGHGLVLEDGVEVGNIMRRNIGFRNFVQENLIVKDGRKQTDNRPSMFWLSNPNNIVEYNVCSGSDLAGIWYELETFVTGVSKERPEYEGLNPQAVELGSFVANEAHSNHGFGFQTYPDGYRPLQQAVFKDYLGWRNRIGVFMHESTNLVIENAFLVDNRDSAIFFRETSSLVFRDSVIVGKSDTWNRCPLNGAIDMQGSRKDSSTENGTQFIDLRLDKFADCSHPLVSMNTGNPRKTGFFRASTAMIGVFADDQSNVFNFDSAVTANDRRFDFYAIRIEGGNLFGGRSGYVTPTELVQQSRNTNSCVMVGSYSNFCPNTCQRSISIAIPTNIGSTYSMKLTRLSDGGESTSEKLKAVRKQEVFHFNVLGGRAYIVSLASSQGYPKEFVIDYEDGEGACSGTVDLLFEQNHRNYKGEEDNPNFFLAPCRGGEVSYPAGTPFFYDYCEGDDFYRRVRLPAGPMTNRPSALRIRRDYTIPKAVSPCSQSHYGHCKLVSGEEEWKYTDETFTGVQATTISQSFRGDDFDDSTWKTARAAFGYSVPKLNTIFEHRHISYYFRKTFNVSGDAIQCLEGPNASLKLRYGDGFIAYINGVRVLSKNLLSTTPIAESLATAKGEQNKFEEFRMTIYNGLLREGSNLIAVEVHRYEKERALFKSVAFDLKLEPTIKKVCPKYINY</sequence>
<comment type="subcellular location">
    <subcellularLocation>
        <location evidence="1">Cell membrane</location>
    </subcellularLocation>
</comment>
<keyword evidence="8" id="KW-1185">Reference proteome</keyword>
<feature type="domain" description="G8" evidence="6">
    <location>
        <begin position="48"/>
        <end position="175"/>
    </location>
</feature>
<dbReference type="Pfam" id="PF24606">
    <property type="entry name" value="CEMIP_beta-hel"/>
    <property type="match status" value="1"/>
</dbReference>
<dbReference type="InterPro" id="IPR012334">
    <property type="entry name" value="Pectin_lyas_fold"/>
</dbReference>
<evidence type="ECO:0000259" key="6">
    <source>
        <dbReference type="PROSITE" id="PS51484"/>
    </source>
</evidence>
<dbReference type="SUPFAM" id="SSF51126">
    <property type="entry name" value="Pectin lyase-like"/>
    <property type="match status" value="1"/>
</dbReference>
<dbReference type="InterPro" id="IPR055401">
    <property type="entry name" value="CEMIP_beta-hel_dom"/>
</dbReference>
<evidence type="ECO:0000256" key="2">
    <source>
        <dbReference type="ARBA" id="ARBA00022475"/>
    </source>
</evidence>
<dbReference type="PROSITE" id="PS51484">
    <property type="entry name" value="G8"/>
    <property type="match status" value="1"/>
</dbReference>
<evidence type="ECO:0000256" key="1">
    <source>
        <dbReference type="ARBA" id="ARBA00004236"/>
    </source>
</evidence>
<gene>
    <name evidence="7" type="ORF">NDN08_004053</name>
</gene>
<dbReference type="PANTHER" id="PTHR46769:SF2">
    <property type="entry name" value="FIBROCYSTIN-L ISOFORM 2 PRECURSOR-RELATED"/>
    <property type="match status" value="1"/>
</dbReference>
<keyword evidence="2" id="KW-0472">Membrane</keyword>
<evidence type="ECO:0000313" key="8">
    <source>
        <dbReference type="Proteomes" id="UP001157974"/>
    </source>
</evidence>
<dbReference type="Gene3D" id="2.60.120.260">
    <property type="entry name" value="Galactose-binding domain-like"/>
    <property type="match status" value="1"/>
</dbReference>
<comment type="caution">
    <text evidence="7">The sequence shown here is derived from an EMBL/GenBank/DDBJ whole genome shotgun (WGS) entry which is preliminary data.</text>
</comment>
<reference evidence="7 8" key="1">
    <citation type="journal article" date="2023" name="Nat. Commun.">
        <title>Origin of minicircular mitochondrial genomes in red algae.</title>
        <authorList>
            <person name="Lee Y."/>
            <person name="Cho C.H."/>
            <person name="Lee Y.M."/>
            <person name="Park S.I."/>
            <person name="Yang J.H."/>
            <person name="West J.A."/>
            <person name="Bhattacharya D."/>
            <person name="Yoon H.S."/>
        </authorList>
    </citation>
    <scope>NUCLEOTIDE SEQUENCE [LARGE SCALE GENOMIC DNA]</scope>
    <source>
        <strain evidence="7 8">CCMP1338</strain>
        <tissue evidence="7">Whole cell</tissue>
    </source>
</reference>
<evidence type="ECO:0000256" key="4">
    <source>
        <dbReference type="ARBA" id="ARBA00023180"/>
    </source>
</evidence>
<feature type="chain" id="PRO_5043787640" description="G8 domain-containing protein" evidence="5">
    <location>
        <begin position="21"/>
        <end position="1035"/>
    </location>
</feature>
<dbReference type="InterPro" id="IPR052387">
    <property type="entry name" value="Fibrocystin"/>
</dbReference>
<name>A0AAV8UH68_9RHOD</name>
<evidence type="ECO:0000256" key="5">
    <source>
        <dbReference type="SAM" id="SignalP"/>
    </source>
</evidence>
<dbReference type="Gene3D" id="2.160.20.10">
    <property type="entry name" value="Single-stranded right-handed beta-helix, Pectin lyase-like"/>
    <property type="match status" value="1"/>
</dbReference>
<proteinExistence type="predicted"/>
<keyword evidence="4" id="KW-0325">Glycoprotein</keyword>
<dbReference type="SMART" id="SM01225">
    <property type="entry name" value="G8"/>
    <property type="match status" value="1"/>
</dbReference>